<dbReference type="RefSeq" id="WP_110310625.1">
    <property type="nucleotide sequence ID" value="NZ_QICL01000011.1"/>
</dbReference>
<keyword evidence="2" id="KW-1185">Reference proteome</keyword>
<dbReference type="OrthoDB" id="996771at2"/>
<proteinExistence type="predicted"/>
<organism evidence="1 2">
    <name type="scientific">Dysgonomonas alginatilytica</name>
    <dbReference type="NCBI Taxonomy" id="1605892"/>
    <lineage>
        <taxon>Bacteria</taxon>
        <taxon>Pseudomonadati</taxon>
        <taxon>Bacteroidota</taxon>
        <taxon>Bacteroidia</taxon>
        <taxon>Bacteroidales</taxon>
        <taxon>Dysgonomonadaceae</taxon>
        <taxon>Dysgonomonas</taxon>
    </lineage>
</organism>
<dbReference type="AlphaFoldDB" id="A0A2V3PQL9"/>
<reference evidence="1 2" key="1">
    <citation type="submission" date="2018-03" db="EMBL/GenBank/DDBJ databases">
        <title>Genomic Encyclopedia of Archaeal and Bacterial Type Strains, Phase II (KMG-II): from individual species to whole genera.</title>
        <authorList>
            <person name="Goeker M."/>
        </authorList>
    </citation>
    <scope>NUCLEOTIDE SEQUENCE [LARGE SCALE GENOMIC DNA]</scope>
    <source>
        <strain evidence="1 2">DSM 100214</strain>
    </source>
</reference>
<evidence type="ECO:0000313" key="1">
    <source>
        <dbReference type="EMBL" id="PXV64061.1"/>
    </source>
</evidence>
<evidence type="ECO:0000313" key="2">
    <source>
        <dbReference type="Proteomes" id="UP000247973"/>
    </source>
</evidence>
<dbReference type="Proteomes" id="UP000247973">
    <property type="component" value="Unassembled WGS sequence"/>
</dbReference>
<sequence>MKKSKILLLLLLLPVLCYGQLIGLGGQYSEGANGQFFTSMAFPTFHQKNKLNTFVSSGLEITTSGGAKMSGLNLKPIQIKSFLSEDLFNKNPYTILVGVDGGYLFDFRQGRQNGIVITPNIYVDYKFFFVKAGYDFDVTNGQNQFFVRAGVGLGLGVLKMFAKTQIW</sequence>
<gene>
    <name evidence="1" type="ORF">CLV62_11118</name>
</gene>
<protein>
    <recommendedName>
        <fullName evidence="3">Outer membrane protein with beta-barrel domain</fullName>
    </recommendedName>
</protein>
<name>A0A2V3PQL9_9BACT</name>
<dbReference type="EMBL" id="QICL01000011">
    <property type="protein sequence ID" value="PXV64061.1"/>
    <property type="molecule type" value="Genomic_DNA"/>
</dbReference>
<comment type="caution">
    <text evidence="1">The sequence shown here is derived from an EMBL/GenBank/DDBJ whole genome shotgun (WGS) entry which is preliminary data.</text>
</comment>
<accession>A0A2V3PQL9</accession>
<evidence type="ECO:0008006" key="3">
    <source>
        <dbReference type="Google" id="ProtNLM"/>
    </source>
</evidence>